<dbReference type="OMA" id="NRIDDPE"/>
<comment type="caution">
    <text evidence="2">The sequence shown here is derived from an EMBL/GenBank/DDBJ whole genome shotgun (WGS) entry which is preliminary data.</text>
</comment>
<keyword evidence="3" id="KW-1185">Reference proteome</keyword>
<sequence length="243" mass="29612">MFEQDYEDQGFVDQQHQRDEYEESYQYLGIDQYCPHTEIPKLNTKVQVDRYNTLMEKDADTKNIPKTFGNNFKKFMDNQQEQRKEHFEKNPLPKEMHNFLNKKKTGKQADYTIQDFRELFHNKQSNAWFQFYIENFSFLDLVNSNRIDDPEKYIKFIEQYLAGARDPPNFISSRPIKNNKQEKKKQKREERIEVQSMQQQYHLPQIIEEEQDQVQHQNQNDYEESHQILITYGREGVQNQYQD</sequence>
<protein>
    <submittedName>
        <fullName evidence="2">Uncharacterized protein</fullName>
    </submittedName>
</protein>
<accession>A0A8S1T3J2</accession>
<gene>
    <name evidence="2" type="ORF">POCTA_138.1.T0180163</name>
</gene>
<dbReference type="EMBL" id="CAJJDP010000018">
    <property type="protein sequence ID" value="CAD8146169.1"/>
    <property type="molecule type" value="Genomic_DNA"/>
</dbReference>
<proteinExistence type="predicted"/>
<evidence type="ECO:0000256" key="1">
    <source>
        <dbReference type="SAM" id="MobiDB-lite"/>
    </source>
</evidence>
<dbReference type="AlphaFoldDB" id="A0A8S1T3J2"/>
<dbReference type="Pfam" id="PF14536">
    <property type="entry name" value="DUF4441"/>
    <property type="match status" value="1"/>
</dbReference>
<organism evidence="2 3">
    <name type="scientific">Paramecium octaurelia</name>
    <dbReference type="NCBI Taxonomy" id="43137"/>
    <lineage>
        <taxon>Eukaryota</taxon>
        <taxon>Sar</taxon>
        <taxon>Alveolata</taxon>
        <taxon>Ciliophora</taxon>
        <taxon>Intramacronucleata</taxon>
        <taxon>Oligohymenophorea</taxon>
        <taxon>Peniculida</taxon>
        <taxon>Parameciidae</taxon>
        <taxon>Paramecium</taxon>
    </lineage>
</organism>
<evidence type="ECO:0000313" key="2">
    <source>
        <dbReference type="EMBL" id="CAD8146169.1"/>
    </source>
</evidence>
<reference evidence="2" key="1">
    <citation type="submission" date="2021-01" db="EMBL/GenBank/DDBJ databases">
        <authorList>
            <consortium name="Genoscope - CEA"/>
            <person name="William W."/>
        </authorList>
    </citation>
    <scope>NUCLEOTIDE SEQUENCE</scope>
</reference>
<name>A0A8S1T3J2_PAROT</name>
<feature type="region of interest" description="Disordered" evidence="1">
    <location>
        <begin position="167"/>
        <end position="190"/>
    </location>
</feature>
<evidence type="ECO:0000313" key="3">
    <source>
        <dbReference type="Proteomes" id="UP000683925"/>
    </source>
</evidence>
<dbReference type="OrthoDB" id="307717at2759"/>
<dbReference type="Proteomes" id="UP000683925">
    <property type="component" value="Unassembled WGS sequence"/>
</dbReference>
<dbReference type="InterPro" id="IPR028008">
    <property type="entry name" value="DUF4441"/>
</dbReference>